<feature type="transmembrane region" description="Helical" evidence="7">
    <location>
        <begin position="134"/>
        <end position="162"/>
    </location>
</feature>
<dbReference type="AlphaFoldDB" id="A0A1X7A3P5"/>
<keyword evidence="5 7" id="KW-1133">Transmembrane helix</keyword>
<feature type="transmembrane region" description="Helical" evidence="7">
    <location>
        <begin position="101"/>
        <end position="122"/>
    </location>
</feature>
<evidence type="ECO:0000256" key="2">
    <source>
        <dbReference type="ARBA" id="ARBA00022448"/>
    </source>
</evidence>
<evidence type="ECO:0000256" key="1">
    <source>
        <dbReference type="ARBA" id="ARBA00004651"/>
    </source>
</evidence>
<dbReference type="PANTHER" id="PTHR43163:SF6">
    <property type="entry name" value="DIPEPTIDE TRANSPORT SYSTEM PERMEASE PROTEIN DPPB-RELATED"/>
    <property type="match status" value="1"/>
</dbReference>
<dbReference type="Gene3D" id="1.10.3720.10">
    <property type="entry name" value="MetI-like"/>
    <property type="match status" value="1"/>
</dbReference>
<dbReference type="SUPFAM" id="SSF161098">
    <property type="entry name" value="MetI-like"/>
    <property type="match status" value="1"/>
</dbReference>
<dbReference type="GO" id="GO:0005886">
    <property type="term" value="C:plasma membrane"/>
    <property type="evidence" value="ECO:0007669"/>
    <property type="project" value="UniProtKB-SubCell"/>
</dbReference>
<keyword evidence="2 7" id="KW-0813">Transport</keyword>
<gene>
    <name evidence="9" type="primary">dppB_3</name>
    <name evidence="9" type="ORF">ROA7450_03771</name>
</gene>
<name>A0A1X7A3P5_9RHOB</name>
<reference evidence="9 10" key="1">
    <citation type="submission" date="2017-03" db="EMBL/GenBank/DDBJ databases">
        <authorList>
            <person name="Afonso C.L."/>
            <person name="Miller P.J."/>
            <person name="Scott M.A."/>
            <person name="Spackman E."/>
            <person name="Goraichik I."/>
            <person name="Dimitrov K.M."/>
            <person name="Suarez D.L."/>
            <person name="Swayne D.E."/>
        </authorList>
    </citation>
    <scope>NUCLEOTIDE SEQUENCE [LARGE SCALE GENOMIC DNA]</scope>
    <source>
        <strain evidence="9 10">CECT 7450</strain>
    </source>
</reference>
<protein>
    <submittedName>
        <fullName evidence="9">Dipeptide transport system permease protein DppB</fullName>
    </submittedName>
</protein>
<evidence type="ECO:0000256" key="7">
    <source>
        <dbReference type="RuleBase" id="RU363032"/>
    </source>
</evidence>
<feature type="transmembrane region" description="Helical" evidence="7">
    <location>
        <begin position="256"/>
        <end position="282"/>
    </location>
</feature>
<keyword evidence="4 7" id="KW-0812">Transmembrane</keyword>
<evidence type="ECO:0000256" key="3">
    <source>
        <dbReference type="ARBA" id="ARBA00022475"/>
    </source>
</evidence>
<feature type="domain" description="ABC transmembrane type-1" evidence="8">
    <location>
        <begin position="95"/>
        <end position="321"/>
    </location>
</feature>
<dbReference type="InterPro" id="IPR035906">
    <property type="entry name" value="MetI-like_sf"/>
</dbReference>
<feature type="transmembrane region" description="Helical" evidence="7">
    <location>
        <begin position="302"/>
        <end position="321"/>
    </location>
</feature>
<dbReference type="InterPro" id="IPR000515">
    <property type="entry name" value="MetI-like"/>
</dbReference>
<dbReference type="EMBL" id="FWFX01000016">
    <property type="protein sequence ID" value="SLN69714.1"/>
    <property type="molecule type" value="Genomic_DNA"/>
</dbReference>
<evidence type="ECO:0000256" key="5">
    <source>
        <dbReference type="ARBA" id="ARBA00022989"/>
    </source>
</evidence>
<evidence type="ECO:0000256" key="6">
    <source>
        <dbReference type="ARBA" id="ARBA00023136"/>
    </source>
</evidence>
<dbReference type="RefSeq" id="WP_085807438.1">
    <property type="nucleotide sequence ID" value="NZ_FWFX01000016.1"/>
</dbReference>
<comment type="subcellular location">
    <subcellularLocation>
        <location evidence="1 7">Cell membrane</location>
        <topology evidence="1 7">Multi-pass membrane protein</topology>
    </subcellularLocation>
</comment>
<evidence type="ECO:0000259" key="8">
    <source>
        <dbReference type="PROSITE" id="PS50928"/>
    </source>
</evidence>
<dbReference type="Pfam" id="PF00528">
    <property type="entry name" value="BPD_transp_1"/>
    <property type="match status" value="1"/>
</dbReference>
<evidence type="ECO:0000313" key="10">
    <source>
        <dbReference type="Proteomes" id="UP000193061"/>
    </source>
</evidence>
<dbReference type="OrthoDB" id="9807402at2"/>
<accession>A0A1X7A3P5</accession>
<dbReference type="InterPro" id="IPR045621">
    <property type="entry name" value="BPD_transp_1_N"/>
</dbReference>
<dbReference type="CDD" id="cd06261">
    <property type="entry name" value="TM_PBP2"/>
    <property type="match status" value="1"/>
</dbReference>
<dbReference type="PROSITE" id="PS50928">
    <property type="entry name" value="ABC_TM1"/>
    <property type="match status" value="1"/>
</dbReference>
<dbReference type="Pfam" id="PF19300">
    <property type="entry name" value="BPD_transp_1_N"/>
    <property type="match status" value="1"/>
</dbReference>
<evidence type="ECO:0000256" key="4">
    <source>
        <dbReference type="ARBA" id="ARBA00022692"/>
    </source>
</evidence>
<keyword evidence="10" id="KW-1185">Reference proteome</keyword>
<proteinExistence type="inferred from homology"/>
<organism evidence="9 10">
    <name type="scientific">Roseovarius albus</name>
    <dbReference type="NCBI Taxonomy" id="1247867"/>
    <lineage>
        <taxon>Bacteria</taxon>
        <taxon>Pseudomonadati</taxon>
        <taxon>Pseudomonadota</taxon>
        <taxon>Alphaproteobacteria</taxon>
        <taxon>Rhodobacterales</taxon>
        <taxon>Roseobacteraceae</taxon>
        <taxon>Roseovarius</taxon>
    </lineage>
</organism>
<evidence type="ECO:0000313" key="9">
    <source>
        <dbReference type="EMBL" id="SLN69714.1"/>
    </source>
</evidence>
<dbReference type="GO" id="GO:0071916">
    <property type="term" value="F:dipeptide transmembrane transporter activity"/>
    <property type="evidence" value="ECO:0007669"/>
    <property type="project" value="TreeGrafter"/>
</dbReference>
<feature type="transmembrane region" description="Helical" evidence="7">
    <location>
        <begin position="202"/>
        <end position="221"/>
    </location>
</feature>
<comment type="similarity">
    <text evidence="7">Belongs to the binding-protein-dependent transport system permease family.</text>
</comment>
<keyword evidence="6 7" id="KW-0472">Membrane</keyword>
<sequence length="335" mass="36173">MLRFILRRAVATTFLLIGVILMTFALARLLPGDPARLIAGARANAEAVAAVRERLGLDDPITTQFVTYVGNVLEGDFGRSVITRRPISEDILTFFPATLELVIVAAFISLVLGVFLGALAAVRSGKPTDIGVRGVAVTGLSVPDFWLALVFQLVFFATLGLLPFGGRLGTGVAPPEFVTGFMTIDSLIAGRFDLLIDALKHMILPVTVLAIPSMAITIRVVRTSMLEVLNQDFIRTARSKGISPARVYRHHALRNALLPIVTIFGLNTGLLISGAVFIELIYDWPGLGRYTANAISASDYNAIMAITLVVAIAYTLINFLVDLSYSFIDPRVNLS</sequence>
<dbReference type="Proteomes" id="UP000193061">
    <property type="component" value="Unassembled WGS sequence"/>
</dbReference>
<keyword evidence="3" id="KW-1003">Cell membrane</keyword>
<dbReference type="PANTHER" id="PTHR43163">
    <property type="entry name" value="DIPEPTIDE TRANSPORT SYSTEM PERMEASE PROTEIN DPPB-RELATED"/>
    <property type="match status" value="1"/>
</dbReference>